<organism evidence="3 4">
    <name type="scientific">Saguinus oedipus</name>
    <name type="common">Cotton-top tamarin</name>
    <name type="synonym">Oedipomidas oedipus</name>
    <dbReference type="NCBI Taxonomy" id="9490"/>
    <lineage>
        <taxon>Eukaryota</taxon>
        <taxon>Metazoa</taxon>
        <taxon>Chordata</taxon>
        <taxon>Craniata</taxon>
        <taxon>Vertebrata</taxon>
        <taxon>Euteleostomi</taxon>
        <taxon>Mammalia</taxon>
        <taxon>Eutheria</taxon>
        <taxon>Euarchontoglires</taxon>
        <taxon>Primates</taxon>
        <taxon>Haplorrhini</taxon>
        <taxon>Platyrrhini</taxon>
        <taxon>Cebidae</taxon>
        <taxon>Callitrichinae</taxon>
        <taxon>Saguinus</taxon>
    </lineage>
</organism>
<dbReference type="Gene3D" id="3.40.640.10">
    <property type="entry name" value="Type I PLP-dependent aspartate aminotransferase-like (Major domain)"/>
    <property type="match status" value="1"/>
</dbReference>
<reference evidence="3 4" key="1">
    <citation type="submission" date="2023-05" db="EMBL/GenBank/DDBJ databases">
        <title>B98-5 Cell Line De Novo Hybrid Assembly: An Optical Mapping Approach.</title>
        <authorList>
            <person name="Kananen K."/>
            <person name="Auerbach J.A."/>
            <person name="Kautto E."/>
            <person name="Blachly J.S."/>
        </authorList>
    </citation>
    <scope>NUCLEOTIDE SEQUENCE [LARGE SCALE GENOMIC DNA]</scope>
    <source>
        <strain evidence="3">B95-8</strain>
        <tissue evidence="3">Cell line</tissue>
    </source>
</reference>
<evidence type="ECO:0008006" key="5">
    <source>
        <dbReference type="Google" id="ProtNLM"/>
    </source>
</evidence>
<gene>
    <name evidence="3" type="ORF">P7K49_013261</name>
</gene>
<evidence type="ECO:0000313" key="3">
    <source>
        <dbReference type="EMBL" id="KAK2108096.1"/>
    </source>
</evidence>
<evidence type="ECO:0000256" key="1">
    <source>
        <dbReference type="ARBA" id="ARBA00001933"/>
    </source>
</evidence>
<keyword evidence="4" id="KW-1185">Reference proteome</keyword>
<dbReference type="EMBL" id="JASSZA010000006">
    <property type="protein sequence ID" value="KAK2108096.1"/>
    <property type="molecule type" value="Genomic_DNA"/>
</dbReference>
<keyword evidence="2" id="KW-0663">Pyridoxal phosphate</keyword>
<comment type="cofactor">
    <cofactor evidence="1">
        <name>pyridoxal 5'-phosphate</name>
        <dbReference type="ChEBI" id="CHEBI:597326"/>
    </cofactor>
</comment>
<comment type="caution">
    <text evidence="3">The sequence shown here is derived from an EMBL/GenBank/DDBJ whole genome shotgun (WGS) entry which is preliminary data.</text>
</comment>
<dbReference type="Proteomes" id="UP001266305">
    <property type="component" value="Unassembled WGS sequence"/>
</dbReference>
<dbReference type="InterPro" id="IPR015424">
    <property type="entry name" value="PyrdxlP-dep_Trfase"/>
</dbReference>
<sequence>HGRDEGVTASSLREVGAWVSPCNHPQMMDEIKEGIQYVFQTRNPLTLVISGSGHCALEAALVNVLEPGDSFLVGVNGIWGQRATDIGERLGKEEDQLGMALAPPFEASLASLCVKLAAPVPG</sequence>
<evidence type="ECO:0000256" key="2">
    <source>
        <dbReference type="ARBA" id="ARBA00022898"/>
    </source>
</evidence>
<dbReference type="InterPro" id="IPR015421">
    <property type="entry name" value="PyrdxlP-dep_Trfase_major"/>
</dbReference>
<accession>A0ABQ9VFZ2</accession>
<name>A0ABQ9VFZ2_SAGOE</name>
<proteinExistence type="predicted"/>
<evidence type="ECO:0000313" key="4">
    <source>
        <dbReference type="Proteomes" id="UP001266305"/>
    </source>
</evidence>
<feature type="non-terminal residue" evidence="3">
    <location>
        <position position="1"/>
    </location>
</feature>
<dbReference type="PANTHER" id="PTHR21152:SF40">
    <property type="entry name" value="ALANINE--GLYOXYLATE AMINOTRANSFERASE"/>
    <property type="match status" value="1"/>
</dbReference>
<dbReference type="PANTHER" id="PTHR21152">
    <property type="entry name" value="AMINOTRANSFERASE CLASS V"/>
    <property type="match status" value="1"/>
</dbReference>
<dbReference type="SUPFAM" id="SSF53383">
    <property type="entry name" value="PLP-dependent transferases"/>
    <property type="match status" value="1"/>
</dbReference>
<protein>
    <recommendedName>
        <fullName evidence="5">Aminotransferase class V domain-containing protein</fullName>
    </recommendedName>
</protein>